<reference evidence="3" key="1">
    <citation type="submission" date="2015-03" db="EMBL/GenBank/DDBJ databases">
        <authorList>
            <consortium name="Pathogen Informatics"/>
        </authorList>
    </citation>
    <scope>NUCLEOTIDE SEQUENCE [LARGE SCALE GENOMIC DNA]</scope>
    <source>
        <strain evidence="3">SMRU2248</strain>
    </source>
</reference>
<dbReference type="GO" id="GO:0003677">
    <property type="term" value="F:DNA binding"/>
    <property type="evidence" value="ECO:0007669"/>
    <property type="project" value="UniProtKB-KW"/>
</dbReference>
<dbReference type="PANTHER" id="PTHR46558:SF4">
    <property type="entry name" value="DNA-BIDING PHAGE PROTEIN"/>
    <property type="match status" value="1"/>
</dbReference>
<dbReference type="RefSeq" id="WP_001166514.1">
    <property type="nucleotide sequence ID" value="NZ_CMJT01000008.1"/>
</dbReference>
<proteinExistence type="predicted"/>
<organism evidence="2 3">
    <name type="scientific">Streptococcus pseudopneumoniae</name>
    <dbReference type="NCBI Taxonomy" id="257758"/>
    <lineage>
        <taxon>Bacteria</taxon>
        <taxon>Bacillati</taxon>
        <taxon>Bacillota</taxon>
        <taxon>Bacilli</taxon>
        <taxon>Lactobacillales</taxon>
        <taxon>Streptococcaceae</taxon>
        <taxon>Streptococcus</taxon>
    </lineage>
</organism>
<dbReference type="Pfam" id="PF01381">
    <property type="entry name" value="HTH_3"/>
    <property type="match status" value="1"/>
</dbReference>
<gene>
    <name evidence="2" type="ORF">ERS021757_01091</name>
</gene>
<dbReference type="PROSITE" id="PS50943">
    <property type="entry name" value="HTH_CROC1"/>
    <property type="match status" value="1"/>
</dbReference>
<dbReference type="SUPFAM" id="SSF47413">
    <property type="entry name" value="lambda repressor-like DNA-binding domains"/>
    <property type="match status" value="1"/>
</dbReference>
<protein>
    <submittedName>
        <fullName evidence="2">Phage repressor protein</fullName>
    </submittedName>
</protein>
<dbReference type="Proteomes" id="UP000041827">
    <property type="component" value="Unassembled WGS sequence"/>
</dbReference>
<accession>A0A0T8U846</accession>
<keyword evidence="1" id="KW-0238">DNA-binding</keyword>
<dbReference type="PANTHER" id="PTHR46558">
    <property type="entry name" value="TRACRIPTIONAL REGULATORY PROTEIN-RELATED-RELATED"/>
    <property type="match status" value="1"/>
</dbReference>
<evidence type="ECO:0000256" key="1">
    <source>
        <dbReference type="ARBA" id="ARBA00023125"/>
    </source>
</evidence>
<dbReference type="Gene3D" id="1.10.260.40">
    <property type="entry name" value="lambda repressor-like DNA-binding domains"/>
    <property type="match status" value="1"/>
</dbReference>
<dbReference type="EMBL" id="CMJT01000008">
    <property type="protein sequence ID" value="CKA95247.1"/>
    <property type="molecule type" value="Genomic_DNA"/>
</dbReference>
<dbReference type="CDD" id="cd00093">
    <property type="entry name" value="HTH_XRE"/>
    <property type="match status" value="1"/>
</dbReference>
<evidence type="ECO:0000313" key="3">
    <source>
        <dbReference type="Proteomes" id="UP000041827"/>
    </source>
</evidence>
<sequence length="69" mass="8157">MQILLYKLRKEKNISQKEMADVIGKSENSYRNKELGKQDFKLSEMFKIAHYFGKELGDIFTPQTSRKVK</sequence>
<dbReference type="SMART" id="SM00530">
    <property type="entry name" value="HTH_XRE"/>
    <property type="match status" value="1"/>
</dbReference>
<evidence type="ECO:0000313" key="2">
    <source>
        <dbReference type="EMBL" id="CKA95247.1"/>
    </source>
</evidence>
<dbReference type="InterPro" id="IPR010982">
    <property type="entry name" value="Lambda_DNA-bd_dom_sf"/>
</dbReference>
<dbReference type="AlphaFoldDB" id="A0A0T8U846"/>
<dbReference type="InterPro" id="IPR001387">
    <property type="entry name" value="Cro/C1-type_HTH"/>
</dbReference>
<name>A0A0T8U846_9STRE</name>